<sequence length="115" mass="13274">MTRQFPYMKSTFQWKGDGFIISAEALANPHTEYHGLERLALKHHRAGSYALAGEHWLIAAGWRRGMMDANDERHVEALQFVLRHVEYDRAMAEWKKKKLGRSAMPYPGQFGLADD</sequence>
<keyword evidence="2" id="KW-1185">Reference proteome</keyword>
<evidence type="ECO:0000313" key="1">
    <source>
        <dbReference type="EMBL" id="MBB2171594.1"/>
    </source>
</evidence>
<dbReference type="EMBL" id="JABEQE010000003">
    <property type="protein sequence ID" value="MBB2171594.1"/>
    <property type="molecule type" value="Genomic_DNA"/>
</dbReference>
<protein>
    <submittedName>
        <fullName evidence="1">Uncharacterized protein</fullName>
    </submittedName>
</protein>
<reference evidence="1 2" key="1">
    <citation type="submission" date="2020-04" db="EMBL/GenBank/DDBJ databases">
        <title>Description of novel Gluconacetobacter.</title>
        <authorList>
            <person name="Sombolestani A."/>
        </authorList>
    </citation>
    <scope>NUCLEOTIDE SEQUENCE [LARGE SCALE GENOMIC DNA]</scope>
    <source>
        <strain evidence="1 2">LMG 27724</strain>
    </source>
</reference>
<dbReference type="AlphaFoldDB" id="A0A7W4IYX7"/>
<accession>A0A7W4IYX7</accession>
<dbReference type="Proteomes" id="UP000577891">
    <property type="component" value="Unassembled WGS sequence"/>
</dbReference>
<evidence type="ECO:0000313" key="2">
    <source>
        <dbReference type="Proteomes" id="UP000577891"/>
    </source>
</evidence>
<name>A0A7W4IYX7_9PROT</name>
<proteinExistence type="predicted"/>
<gene>
    <name evidence="1" type="ORF">HLH35_05575</name>
</gene>
<comment type="caution">
    <text evidence="1">The sequence shown here is derived from an EMBL/GenBank/DDBJ whole genome shotgun (WGS) entry which is preliminary data.</text>
</comment>
<organism evidence="1 2">
    <name type="scientific">Gluconacetobacter asukensis</name>
    <dbReference type="NCBI Taxonomy" id="1017181"/>
    <lineage>
        <taxon>Bacteria</taxon>
        <taxon>Pseudomonadati</taxon>
        <taxon>Pseudomonadota</taxon>
        <taxon>Alphaproteobacteria</taxon>
        <taxon>Acetobacterales</taxon>
        <taxon>Acetobacteraceae</taxon>
        <taxon>Gluconacetobacter</taxon>
    </lineage>
</organism>